<keyword evidence="4 10" id="KW-0812">Transmembrane</keyword>
<dbReference type="VEuPathDB" id="VectorBase:HLOH_044152"/>
<evidence type="ECO:0000256" key="4">
    <source>
        <dbReference type="ARBA" id="ARBA00022692"/>
    </source>
</evidence>
<keyword evidence="12" id="KW-1185">Reference proteome</keyword>
<keyword evidence="9 10" id="KW-0275">Fatty acid biosynthesis</keyword>
<comment type="caution">
    <text evidence="10">Lacks conserved residue(s) required for the propagation of feature annotation.</text>
</comment>
<keyword evidence="7 10" id="KW-0443">Lipid metabolism</keyword>
<dbReference type="GO" id="GO:0005789">
    <property type="term" value="C:endoplasmic reticulum membrane"/>
    <property type="evidence" value="ECO:0007669"/>
    <property type="project" value="TreeGrafter"/>
</dbReference>
<dbReference type="OrthoDB" id="434092at2759"/>
<evidence type="ECO:0000256" key="3">
    <source>
        <dbReference type="ARBA" id="ARBA00022679"/>
    </source>
</evidence>
<dbReference type="GO" id="GO:0034625">
    <property type="term" value="P:fatty acid elongation, monounsaturated fatty acid"/>
    <property type="evidence" value="ECO:0007669"/>
    <property type="project" value="TreeGrafter"/>
</dbReference>
<dbReference type="GO" id="GO:0030148">
    <property type="term" value="P:sphingolipid biosynthetic process"/>
    <property type="evidence" value="ECO:0007669"/>
    <property type="project" value="TreeGrafter"/>
</dbReference>
<evidence type="ECO:0000256" key="2">
    <source>
        <dbReference type="ARBA" id="ARBA00022516"/>
    </source>
</evidence>
<sequence>MMSCLGKVHAYVSSLRDPRTTNWSFHTDARFVFPVLLGYVYLVKVGGPRWMQNREPFDVRRAILVYNAATAVVNGYFCVQYLRHSFLSGGYSLFCQGIDYESGVEEVHTATILELNWWYTWVRIADFADTFFFLARKKYSQISYLHVVHHFLVVFNSWLFISFGSDGQPLLGLCMNPFVHVVMYSYYFLAALGPSVRKYLSWKRYLTQLQIAQFVVLTAHMAIPLFYDCGYPRPLALIGAAQGLLGLALFINFYAKTYVSPSNRLGKNSRQKVKDL</sequence>
<protein>
    <recommendedName>
        <fullName evidence="10">Elongation of very long chain fatty acids protein</fullName>
        <ecNumber evidence="10">2.3.1.199</ecNumber>
    </recommendedName>
    <alternativeName>
        <fullName evidence="10">Very-long-chain 3-oxoacyl-CoA synthase</fullName>
    </alternativeName>
</protein>
<dbReference type="InterPro" id="IPR002076">
    <property type="entry name" value="ELO_fam"/>
</dbReference>
<accession>A0A9J6H8U2</accession>
<evidence type="ECO:0000256" key="9">
    <source>
        <dbReference type="ARBA" id="ARBA00023160"/>
    </source>
</evidence>
<keyword evidence="8 10" id="KW-0472">Membrane</keyword>
<comment type="subcellular location">
    <subcellularLocation>
        <location evidence="1">Membrane</location>
        <topology evidence="1">Multi-pass membrane protein</topology>
    </subcellularLocation>
</comment>
<dbReference type="GO" id="GO:0009922">
    <property type="term" value="F:fatty acid elongase activity"/>
    <property type="evidence" value="ECO:0007669"/>
    <property type="project" value="UniProtKB-EC"/>
</dbReference>
<gene>
    <name evidence="11" type="ORF">HPB48_025442</name>
</gene>
<dbReference type="EC" id="2.3.1.199" evidence="10"/>
<dbReference type="Pfam" id="PF01151">
    <property type="entry name" value="ELO"/>
    <property type="match status" value="1"/>
</dbReference>
<dbReference type="AlphaFoldDB" id="A0A9J6H8U2"/>
<name>A0A9J6H8U2_HAELO</name>
<feature type="transmembrane region" description="Helical" evidence="10">
    <location>
        <begin position="205"/>
        <end position="223"/>
    </location>
</feature>
<evidence type="ECO:0000256" key="5">
    <source>
        <dbReference type="ARBA" id="ARBA00022832"/>
    </source>
</evidence>
<evidence type="ECO:0000256" key="1">
    <source>
        <dbReference type="ARBA" id="ARBA00004141"/>
    </source>
</evidence>
<evidence type="ECO:0000313" key="11">
    <source>
        <dbReference type="EMBL" id="KAH9383676.1"/>
    </source>
</evidence>
<comment type="caution">
    <text evidence="11">The sequence shown here is derived from an EMBL/GenBank/DDBJ whole genome shotgun (WGS) entry which is preliminary data.</text>
</comment>
<organism evidence="11 12">
    <name type="scientific">Haemaphysalis longicornis</name>
    <name type="common">Bush tick</name>
    <dbReference type="NCBI Taxonomy" id="44386"/>
    <lineage>
        <taxon>Eukaryota</taxon>
        <taxon>Metazoa</taxon>
        <taxon>Ecdysozoa</taxon>
        <taxon>Arthropoda</taxon>
        <taxon>Chelicerata</taxon>
        <taxon>Arachnida</taxon>
        <taxon>Acari</taxon>
        <taxon>Parasitiformes</taxon>
        <taxon>Ixodida</taxon>
        <taxon>Ixodoidea</taxon>
        <taxon>Ixodidae</taxon>
        <taxon>Haemaphysalinae</taxon>
        <taxon>Haemaphysalis</taxon>
    </lineage>
</organism>
<evidence type="ECO:0000256" key="7">
    <source>
        <dbReference type="ARBA" id="ARBA00023098"/>
    </source>
</evidence>
<feature type="transmembrane region" description="Helical" evidence="10">
    <location>
        <begin position="235"/>
        <end position="255"/>
    </location>
</feature>
<dbReference type="OMA" id="YSWVRIA"/>
<comment type="catalytic activity">
    <reaction evidence="10">
        <text>a very-long-chain acyl-CoA + malonyl-CoA + H(+) = a very-long-chain 3-oxoacyl-CoA + CO2 + CoA</text>
        <dbReference type="Rhea" id="RHEA:32727"/>
        <dbReference type="ChEBI" id="CHEBI:15378"/>
        <dbReference type="ChEBI" id="CHEBI:16526"/>
        <dbReference type="ChEBI" id="CHEBI:57287"/>
        <dbReference type="ChEBI" id="CHEBI:57384"/>
        <dbReference type="ChEBI" id="CHEBI:90725"/>
        <dbReference type="ChEBI" id="CHEBI:90736"/>
        <dbReference type="EC" id="2.3.1.199"/>
    </reaction>
</comment>
<proteinExistence type="inferred from homology"/>
<dbReference type="GO" id="GO:0019367">
    <property type="term" value="P:fatty acid elongation, saturated fatty acid"/>
    <property type="evidence" value="ECO:0007669"/>
    <property type="project" value="TreeGrafter"/>
</dbReference>
<keyword evidence="6 10" id="KW-1133">Transmembrane helix</keyword>
<evidence type="ECO:0000256" key="10">
    <source>
        <dbReference type="RuleBase" id="RU361115"/>
    </source>
</evidence>
<dbReference type="EMBL" id="JABSTR010001244">
    <property type="protein sequence ID" value="KAH9383676.1"/>
    <property type="molecule type" value="Genomic_DNA"/>
</dbReference>
<dbReference type="GO" id="GO:0034626">
    <property type="term" value="P:fatty acid elongation, polyunsaturated fatty acid"/>
    <property type="evidence" value="ECO:0007669"/>
    <property type="project" value="TreeGrafter"/>
</dbReference>
<dbReference type="Proteomes" id="UP000821853">
    <property type="component" value="Unassembled WGS sequence"/>
</dbReference>
<dbReference type="GO" id="GO:0042761">
    <property type="term" value="P:very long-chain fatty acid biosynthetic process"/>
    <property type="evidence" value="ECO:0007669"/>
    <property type="project" value="TreeGrafter"/>
</dbReference>
<dbReference type="PANTHER" id="PTHR11157">
    <property type="entry name" value="FATTY ACID ACYL TRANSFERASE-RELATED"/>
    <property type="match status" value="1"/>
</dbReference>
<keyword evidence="5 10" id="KW-0276">Fatty acid metabolism</keyword>
<feature type="transmembrane region" description="Helical" evidence="10">
    <location>
        <begin position="147"/>
        <end position="164"/>
    </location>
</feature>
<dbReference type="PANTHER" id="PTHR11157:SF69">
    <property type="entry name" value="ELONGATION OF VERY LONG CHAIN FATTY ACIDS PROTEIN 7"/>
    <property type="match status" value="1"/>
</dbReference>
<keyword evidence="2 10" id="KW-0444">Lipid biosynthesis</keyword>
<evidence type="ECO:0000256" key="8">
    <source>
        <dbReference type="ARBA" id="ARBA00023136"/>
    </source>
</evidence>
<keyword evidence="3 10" id="KW-0808">Transferase</keyword>
<feature type="transmembrane region" description="Helical" evidence="10">
    <location>
        <begin position="170"/>
        <end position="193"/>
    </location>
</feature>
<evidence type="ECO:0000256" key="6">
    <source>
        <dbReference type="ARBA" id="ARBA00022989"/>
    </source>
</evidence>
<reference evidence="11 12" key="1">
    <citation type="journal article" date="2020" name="Cell">
        <title>Large-Scale Comparative Analyses of Tick Genomes Elucidate Their Genetic Diversity and Vector Capacities.</title>
        <authorList>
            <consortium name="Tick Genome and Microbiome Consortium (TIGMIC)"/>
            <person name="Jia N."/>
            <person name="Wang J."/>
            <person name="Shi W."/>
            <person name="Du L."/>
            <person name="Sun Y."/>
            <person name="Zhan W."/>
            <person name="Jiang J.F."/>
            <person name="Wang Q."/>
            <person name="Zhang B."/>
            <person name="Ji P."/>
            <person name="Bell-Sakyi L."/>
            <person name="Cui X.M."/>
            <person name="Yuan T.T."/>
            <person name="Jiang B.G."/>
            <person name="Yang W.F."/>
            <person name="Lam T.T."/>
            <person name="Chang Q.C."/>
            <person name="Ding S.J."/>
            <person name="Wang X.J."/>
            <person name="Zhu J.G."/>
            <person name="Ruan X.D."/>
            <person name="Zhao L."/>
            <person name="Wei J.T."/>
            <person name="Ye R.Z."/>
            <person name="Que T.C."/>
            <person name="Du C.H."/>
            <person name="Zhou Y.H."/>
            <person name="Cheng J.X."/>
            <person name="Dai P.F."/>
            <person name="Guo W.B."/>
            <person name="Han X.H."/>
            <person name="Huang E.J."/>
            <person name="Li L.F."/>
            <person name="Wei W."/>
            <person name="Gao Y.C."/>
            <person name="Liu J.Z."/>
            <person name="Shao H.Z."/>
            <person name="Wang X."/>
            <person name="Wang C.C."/>
            <person name="Yang T.C."/>
            <person name="Huo Q.B."/>
            <person name="Li W."/>
            <person name="Chen H.Y."/>
            <person name="Chen S.E."/>
            <person name="Zhou L.G."/>
            <person name="Ni X.B."/>
            <person name="Tian J.H."/>
            <person name="Sheng Y."/>
            <person name="Liu T."/>
            <person name="Pan Y.S."/>
            <person name="Xia L.Y."/>
            <person name="Li J."/>
            <person name="Zhao F."/>
            <person name="Cao W.C."/>
        </authorList>
    </citation>
    <scope>NUCLEOTIDE SEQUENCE [LARGE SCALE GENOMIC DNA]</scope>
    <source>
        <strain evidence="11">HaeL-2018</strain>
    </source>
</reference>
<comment type="similarity">
    <text evidence="10">Belongs to the ELO family.</text>
</comment>
<evidence type="ECO:0000313" key="12">
    <source>
        <dbReference type="Proteomes" id="UP000821853"/>
    </source>
</evidence>